<evidence type="ECO:0000313" key="3">
    <source>
        <dbReference type="Proteomes" id="UP000051006"/>
    </source>
</evidence>
<evidence type="ECO:0000313" key="2">
    <source>
        <dbReference type="EMBL" id="KRO00700.1"/>
    </source>
</evidence>
<dbReference type="GO" id="GO:0003677">
    <property type="term" value="F:DNA binding"/>
    <property type="evidence" value="ECO:0007669"/>
    <property type="project" value="InterPro"/>
</dbReference>
<keyword evidence="3" id="KW-1185">Reference proteome</keyword>
<reference evidence="2 3" key="1">
    <citation type="journal article" date="2015" name="Genome Announc.">
        <title>Expanding the biotechnology potential of lactobacilli through comparative genomics of 213 strains and associated genera.</title>
        <authorList>
            <person name="Sun Z."/>
            <person name="Harris H.M."/>
            <person name="McCann A."/>
            <person name="Guo C."/>
            <person name="Argimon S."/>
            <person name="Zhang W."/>
            <person name="Yang X."/>
            <person name="Jeffery I.B."/>
            <person name="Cooney J.C."/>
            <person name="Kagawa T.F."/>
            <person name="Liu W."/>
            <person name="Song Y."/>
            <person name="Salvetti E."/>
            <person name="Wrobel A."/>
            <person name="Rasinkangas P."/>
            <person name="Parkhill J."/>
            <person name="Rea M.C."/>
            <person name="O'Sullivan O."/>
            <person name="Ritari J."/>
            <person name="Douillard F.P."/>
            <person name="Paul Ross R."/>
            <person name="Yang R."/>
            <person name="Briner A.E."/>
            <person name="Felis G.E."/>
            <person name="de Vos W.M."/>
            <person name="Barrangou R."/>
            <person name="Klaenhammer T.R."/>
            <person name="Caufield P.W."/>
            <person name="Cui Y."/>
            <person name="Zhang H."/>
            <person name="O'Toole P.W."/>
        </authorList>
    </citation>
    <scope>NUCLEOTIDE SEQUENCE [LARGE SCALE GENOMIC DNA]</scope>
    <source>
        <strain evidence="2 3">DSM 24716</strain>
    </source>
</reference>
<feature type="domain" description="HTH cro/C1-type" evidence="1">
    <location>
        <begin position="80"/>
        <end position="113"/>
    </location>
</feature>
<dbReference type="Gene3D" id="1.10.260.40">
    <property type="entry name" value="lambda repressor-like DNA-binding domains"/>
    <property type="match status" value="1"/>
</dbReference>
<dbReference type="STRING" id="993692.IV57_GL000016"/>
<dbReference type="CDD" id="cd00093">
    <property type="entry name" value="HTH_XRE"/>
    <property type="match status" value="1"/>
</dbReference>
<dbReference type="Pfam" id="PF01381">
    <property type="entry name" value="HTH_3"/>
    <property type="match status" value="1"/>
</dbReference>
<dbReference type="InterPro" id="IPR010982">
    <property type="entry name" value="Lambda_DNA-bd_dom_sf"/>
</dbReference>
<dbReference type="EMBL" id="JQCF01000001">
    <property type="protein sequence ID" value="KRO00700.1"/>
    <property type="molecule type" value="Genomic_DNA"/>
</dbReference>
<evidence type="ECO:0000259" key="1">
    <source>
        <dbReference type="PROSITE" id="PS50943"/>
    </source>
</evidence>
<accession>A0A0R2LKJ3</accession>
<organism evidence="2 3">
    <name type="scientific">Companilactobacillus kimchiensis</name>
    <dbReference type="NCBI Taxonomy" id="993692"/>
    <lineage>
        <taxon>Bacteria</taxon>
        <taxon>Bacillati</taxon>
        <taxon>Bacillota</taxon>
        <taxon>Bacilli</taxon>
        <taxon>Lactobacillales</taxon>
        <taxon>Lactobacillaceae</taxon>
        <taxon>Companilactobacillus</taxon>
    </lineage>
</organism>
<name>A0A0R2LKJ3_9LACO</name>
<comment type="caution">
    <text evidence="2">The sequence shown here is derived from an EMBL/GenBank/DDBJ whole genome shotgun (WGS) entry which is preliminary data.</text>
</comment>
<dbReference type="PROSITE" id="PS50943">
    <property type="entry name" value="HTH_CROC1"/>
    <property type="match status" value="1"/>
</dbReference>
<protein>
    <recommendedName>
        <fullName evidence="1">HTH cro/C1-type domain-containing protein</fullName>
    </recommendedName>
</protein>
<gene>
    <name evidence="2" type="ORF">IV57_GL000016</name>
</gene>
<dbReference type="InterPro" id="IPR001387">
    <property type="entry name" value="Cro/C1-type_HTH"/>
</dbReference>
<dbReference type="SUPFAM" id="SSF47413">
    <property type="entry name" value="lambda repressor-like DNA-binding domains"/>
    <property type="match status" value="1"/>
</dbReference>
<sequence length="134" mass="16330">MNQIEKSFYNPEKNTTEIYFEKWIMEKCKVKYVDSLLVNHHYWQDSDGELWADFNNPMENVKADFNAYRERKKFMNPQNIKKLRNDLNLTIREFAELTGLGYFSISQIENNQRVQTKYQDMMFKSIKEQYETIE</sequence>
<dbReference type="Proteomes" id="UP000051006">
    <property type="component" value="Unassembled WGS sequence"/>
</dbReference>
<dbReference type="PATRIC" id="fig|993692.3.peg.16"/>
<proteinExistence type="predicted"/>
<dbReference type="RefSeq" id="WP_057879446.1">
    <property type="nucleotide sequence ID" value="NZ_JQCF01000001.1"/>
</dbReference>
<dbReference type="AlphaFoldDB" id="A0A0R2LKJ3"/>